<dbReference type="EMBL" id="VSSQ01040406">
    <property type="protein sequence ID" value="MPM93642.1"/>
    <property type="molecule type" value="Genomic_DNA"/>
</dbReference>
<protein>
    <recommendedName>
        <fullName evidence="4">Arginine deiminase</fullName>
    </recommendedName>
</protein>
<evidence type="ECO:0000256" key="2">
    <source>
        <dbReference type="ARBA" id="ARBA00022679"/>
    </source>
</evidence>
<keyword evidence="2" id="KW-0808">Transferase</keyword>
<dbReference type="Gene3D" id="3.75.10.10">
    <property type="entry name" value="L-arginine/glycine Amidinotransferase, Chain A"/>
    <property type="match status" value="1"/>
</dbReference>
<evidence type="ECO:0000256" key="1">
    <source>
        <dbReference type="ARBA" id="ARBA00006943"/>
    </source>
</evidence>
<evidence type="ECO:0008006" key="4">
    <source>
        <dbReference type="Google" id="ProtNLM"/>
    </source>
</evidence>
<organism evidence="3">
    <name type="scientific">bioreactor metagenome</name>
    <dbReference type="NCBI Taxonomy" id="1076179"/>
    <lineage>
        <taxon>unclassified sequences</taxon>
        <taxon>metagenomes</taxon>
        <taxon>ecological metagenomes</taxon>
    </lineage>
</organism>
<dbReference type="AlphaFoldDB" id="A0A645DZ83"/>
<gene>
    <name evidence="3" type="ORF">SDC9_140782</name>
</gene>
<comment type="similarity">
    <text evidence="1">Belongs to the amidinotransferase family.</text>
</comment>
<dbReference type="PANTHER" id="PTHR10488">
    <property type="entry name" value="GLYCINE AMIDINOTRANSFERASE, MITOCHONDRIAL"/>
    <property type="match status" value="1"/>
</dbReference>
<name>A0A645DZ83_9ZZZZ</name>
<reference evidence="3" key="1">
    <citation type="submission" date="2019-08" db="EMBL/GenBank/DDBJ databases">
        <authorList>
            <person name="Kucharzyk K."/>
            <person name="Murdoch R.W."/>
            <person name="Higgins S."/>
            <person name="Loffler F."/>
        </authorList>
    </citation>
    <scope>NUCLEOTIDE SEQUENCE</scope>
</reference>
<dbReference type="GO" id="GO:0015067">
    <property type="term" value="F:amidinotransferase activity"/>
    <property type="evidence" value="ECO:0007669"/>
    <property type="project" value="InterPro"/>
</dbReference>
<proteinExistence type="inferred from homology"/>
<comment type="caution">
    <text evidence="3">The sequence shown here is derived from an EMBL/GenBank/DDBJ whole genome shotgun (WGS) entry which is preliminary data.</text>
</comment>
<dbReference type="InterPro" id="IPR033195">
    <property type="entry name" value="AmidinoTrfase"/>
</dbReference>
<dbReference type="Pfam" id="PF19420">
    <property type="entry name" value="DDAH_eukar"/>
    <property type="match status" value="1"/>
</dbReference>
<evidence type="ECO:0000313" key="3">
    <source>
        <dbReference type="EMBL" id="MPM93642.1"/>
    </source>
</evidence>
<dbReference type="PANTHER" id="PTHR10488:SF1">
    <property type="entry name" value="GLYCINE AMIDINOTRANSFERASE, MITOCHONDRIAL"/>
    <property type="match status" value="1"/>
</dbReference>
<dbReference type="SUPFAM" id="SSF55909">
    <property type="entry name" value="Pentein"/>
    <property type="match status" value="1"/>
</dbReference>
<sequence>MLEEENLALIKILNSLGVKVYRPKEITVDFIKKNYGSDVLLNGFSQDFPRDNISVIGNNLIELNLRTPLRKVDISGFKEVLTDKCTRGDVRWFSMPHTELLAPPSSDTPLLEGGDVIVLGRTILVGNTRNPSVGSNEAGFRWLNNILGSSYDVVRVPLREDVLHLDCVLSVPRNGLAIVCEEAFVDGLPEHIKSWDLIRVDIESVRRLAVNGIPVDSKNYIMSFNDHNDNRYLQSELEKRDIKVHRVFFGTHNGQGGSLRCATQPLVRKIK</sequence>
<accession>A0A645DZ83</accession>